<feature type="domain" description="PAC" evidence="4">
    <location>
        <begin position="222"/>
        <end position="278"/>
    </location>
</feature>
<gene>
    <name evidence="5" type="ORF">LCGC14_2168600</name>
</gene>
<dbReference type="NCBIfam" id="TIGR00229">
    <property type="entry name" value="sensory_box"/>
    <property type="match status" value="2"/>
</dbReference>
<dbReference type="SMART" id="SM00086">
    <property type="entry name" value="PAC"/>
    <property type="match status" value="2"/>
</dbReference>
<keyword evidence="1" id="KW-0175">Coiled coil</keyword>
<dbReference type="AlphaFoldDB" id="A0A0F9ECW0"/>
<feature type="coiled-coil region" evidence="1">
    <location>
        <begin position="262"/>
        <end position="289"/>
    </location>
</feature>
<sequence length="485" mass="54638">KKLLYSIIHDVTEKKQTEDALRASEEKFRTLFDYASDCIMLMKFVKGKELIIADVNAATCEMHGYSKEELVGSPISMLDDPETAEHIPERAKRMLSGESLTFEGKHVRKDGSVFPVEISSCMFNIGKDKYVLAIDRDITGRKQIERSLIRERSAAEYERAKSDAILASLGDAVSIQTRDFKVIFQNDIHKSMIGEHLGEFCFKAYEGKDAVCDGCPVEETFNDGEVHTVIRSLEMDGKVRYFEITASSIKDPAGNISVGIEVVREITERKHMEEELRQALNDKDLLMREVHHRVKNNLAVIQSLLSLQMKDISDDKSKAYFVDARNRVKSMTIIHEMLHRSGDITRLSSLEFIRKLVKTLFSNYKIKTNHIKLQYDIDDIELDADTMIPLGLIINELVSNALKYAFPDGMKGTLGISMKRTGKGNYELAIKDTGVGLPEDFDIQKVTSLGLMIVDSLVSQINGTMEVSGSDGAEFRIIFSERAVP</sequence>
<dbReference type="PROSITE" id="PS50109">
    <property type="entry name" value="HIS_KIN"/>
    <property type="match status" value="1"/>
</dbReference>
<evidence type="ECO:0000259" key="2">
    <source>
        <dbReference type="PROSITE" id="PS50109"/>
    </source>
</evidence>
<evidence type="ECO:0000259" key="4">
    <source>
        <dbReference type="PROSITE" id="PS50113"/>
    </source>
</evidence>
<feature type="domain" description="PAC" evidence="4">
    <location>
        <begin position="100"/>
        <end position="150"/>
    </location>
</feature>
<dbReference type="SUPFAM" id="SSF55874">
    <property type="entry name" value="ATPase domain of HSP90 chaperone/DNA topoisomerase II/histidine kinase"/>
    <property type="match status" value="1"/>
</dbReference>
<feature type="domain" description="Histidine kinase" evidence="2">
    <location>
        <begin position="289"/>
        <end position="483"/>
    </location>
</feature>
<dbReference type="Pfam" id="PF07568">
    <property type="entry name" value="HisKA_2"/>
    <property type="match status" value="1"/>
</dbReference>
<dbReference type="SUPFAM" id="SSF55785">
    <property type="entry name" value="PYP-like sensor domain (PAS domain)"/>
    <property type="match status" value="2"/>
</dbReference>
<dbReference type="SMART" id="SM00387">
    <property type="entry name" value="HATPase_c"/>
    <property type="match status" value="1"/>
</dbReference>
<dbReference type="PROSITE" id="PS50112">
    <property type="entry name" value="PAS"/>
    <property type="match status" value="1"/>
</dbReference>
<dbReference type="EMBL" id="LAZR01027953">
    <property type="protein sequence ID" value="KKL64081.1"/>
    <property type="molecule type" value="Genomic_DNA"/>
</dbReference>
<dbReference type="Gene3D" id="3.30.450.20">
    <property type="entry name" value="PAS domain"/>
    <property type="match status" value="2"/>
</dbReference>
<comment type="caution">
    <text evidence="5">The sequence shown here is derived from an EMBL/GenBank/DDBJ whole genome shotgun (WGS) entry which is preliminary data.</text>
</comment>
<organism evidence="5">
    <name type="scientific">marine sediment metagenome</name>
    <dbReference type="NCBI Taxonomy" id="412755"/>
    <lineage>
        <taxon>unclassified sequences</taxon>
        <taxon>metagenomes</taxon>
        <taxon>ecological metagenomes</taxon>
    </lineage>
</organism>
<evidence type="ECO:0000256" key="1">
    <source>
        <dbReference type="SAM" id="Coils"/>
    </source>
</evidence>
<feature type="domain" description="PAS" evidence="3">
    <location>
        <begin position="24"/>
        <end position="98"/>
    </location>
</feature>
<dbReference type="InterPro" id="IPR000014">
    <property type="entry name" value="PAS"/>
</dbReference>
<dbReference type="InterPro" id="IPR011495">
    <property type="entry name" value="Sig_transdc_His_kin_sub2_dim/P"/>
</dbReference>
<dbReference type="Pfam" id="PF13426">
    <property type="entry name" value="PAS_9"/>
    <property type="match status" value="2"/>
</dbReference>
<dbReference type="InterPro" id="IPR036890">
    <property type="entry name" value="HATPase_C_sf"/>
</dbReference>
<name>A0A0F9ECW0_9ZZZZ</name>
<dbReference type="InterPro" id="IPR000700">
    <property type="entry name" value="PAS-assoc_C"/>
</dbReference>
<dbReference type="InterPro" id="IPR003594">
    <property type="entry name" value="HATPase_dom"/>
</dbReference>
<dbReference type="Gene3D" id="3.30.565.10">
    <property type="entry name" value="Histidine kinase-like ATPase, C-terminal domain"/>
    <property type="match status" value="1"/>
</dbReference>
<reference evidence="5" key="1">
    <citation type="journal article" date="2015" name="Nature">
        <title>Complex archaea that bridge the gap between prokaryotes and eukaryotes.</title>
        <authorList>
            <person name="Spang A."/>
            <person name="Saw J.H."/>
            <person name="Jorgensen S.L."/>
            <person name="Zaremba-Niedzwiedzka K."/>
            <person name="Martijn J."/>
            <person name="Lind A.E."/>
            <person name="van Eijk R."/>
            <person name="Schleper C."/>
            <person name="Guy L."/>
            <person name="Ettema T.J."/>
        </authorList>
    </citation>
    <scope>NUCLEOTIDE SEQUENCE</scope>
</reference>
<evidence type="ECO:0000259" key="3">
    <source>
        <dbReference type="PROSITE" id="PS50112"/>
    </source>
</evidence>
<accession>A0A0F9ECW0</accession>
<dbReference type="Pfam" id="PF02518">
    <property type="entry name" value="HATPase_c"/>
    <property type="match status" value="1"/>
</dbReference>
<dbReference type="PANTHER" id="PTHR43065:SF23">
    <property type="entry name" value="SENSOR HISTIDINE KINASE PDTAS"/>
    <property type="match status" value="1"/>
</dbReference>
<proteinExistence type="predicted"/>
<dbReference type="PROSITE" id="PS50113">
    <property type="entry name" value="PAC"/>
    <property type="match status" value="3"/>
</dbReference>
<evidence type="ECO:0000313" key="5">
    <source>
        <dbReference type="EMBL" id="KKL64081.1"/>
    </source>
</evidence>
<dbReference type="InterPro" id="IPR005467">
    <property type="entry name" value="His_kinase_dom"/>
</dbReference>
<dbReference type="InterPro" id="IPR035965">
    <property type="entry name" value="PAS-like_dom_sf"/>
</dbReference>
<dbReference type="PANTHER" id="PTHR43065">
    <property type="entry name" value="SENSOR HISTIDINE KINASE"/>
    <property type="match status" value="1"/>
</dbReference>
<feature type="domain" description="PAC" evidence="4">
    <location>
        <begin position="1"/>
        <end position="23"/>
    </location>
</feature>
<protein>
    <recommendedName>
        <fullName evidence="6">PAS domain S-box protein</fullName>
    </recommendedName>
</protein>
<feature type="non-terminal residue" evidence="5">
    <location>
        <position position="1"/>
    </location>
</feature>
<dbReference type="InterPro" id="IPR001610">
    <property type="entry name" value="PAC"/>
</dbReference>
<evidence type="ECO:0008006" key="6">
    <source>
        <dbReference type="Google" id="ProtNLM"/>
    </source>
</evidence>
<dbReference type="CDD" id="cd00130">
    <property type="entry name" value="PAS"/>
    <property type="match status" value="1"/>
</dbReference>